<evidence type="ECO:0000256" key="1">
    <source>
        <dbReference type="ARBA" id="ARBA00004141"/>
    </source>
</evidence>
<feature type="transmembrane region" description="Helical" evidence="7">
    <location>
        <begin position="21"/>
        <end position="47"/>
    </location>
</feature>
<accession>A0A9W9D7P6</accession>
<evidence type="ECO:0000256" key="2">
    <source>
        <dbReference type="ARBA" id="ARBA00022692"/>
    </source>
</evidence>
<keyword evidence="4 7" id="KW-0472">Membrane</keyword>
<evidence type="ECO:0000256" key="5">
    <source>
        <dbReference type="ARBA" id="ARBA00038359"/>
    </source>
</evidence>
<comment type="subcellular location">
    <subcellularLocation>
        <location evidence="1">Membrane</location>
        <topology evidence="1">Multi-pass membrane protein</topology>
    </subcellularLocation>
</comment>
<dbReference type="AlphaFoldDB" id="A0A9W9D7P6"/>
<feature type="transmembrane region" description="Helical" evidence="7">
    <location>
        <begin position="85"/>
        <end position="104"/>
    </location>
</feature>
<feature type="transmembrane region" description="Helical" evidence="7">
    <location>
        <begin position="193"/>
        <end position="212"/>
    </location>
</feature>
<evidence type="ECO:0000313" key="10">
    <source>
        <dbReference type="Proteomes" id="UP001140510"/>
    </source>
</evidence>
<evidence type="ECO:0000256" key="4">
    <source>
        <dbReference type="ARBA" id="ARBA00023136"/>
    </source>
</evidence>
<evidence type="ECO:0000256" key="3">
    <source>
        <dbReference type="ARBA" id="ARBA00022989"/>
    </source>
</evidence>
<gene>
    <name evidence="9" type="ORF">N0V91_004427</name>
</gene>
<dbReference type="EMBL" id="JAPEVA010000025">
    <property type="protein sequence ID" value="KAJ4406737.1"/>
    <property type="molecule type" value="Genomic_DNA"/>
</dbReference>
<comment type="caution">
    <text evidence="9">The sequence shown here is derived from an EMBL/GenBank/DDBJ whole genome shotgun (WGS) entry which is preliminary data.</text>
</comment>
<protein>
    <recommendedName>
        <fullName evidence="8">Rhodopsin domain-containing protein</fullName>
    </recommendedName>
</protein>
<organism evidence="9 10">
    <name type="scientific">Didymella pomorum</name>
    <dbReference type="NCBI Taxonomy" id="749634"/>
    <lineage>
        <taxon>Eukaryota</taxon>
        <taxon>Fungi</taxon>
        <taxon>Dikarya</taxon>
        <taxon>Ascomycota</taxon>
        <taxon>Pezizomycotina</taxon>
        <taxon>Dothideomycetes</taxon>
        <taxon>Pleosporomycetidae</taxon>
        <taxon>Pleosporales</taxon>
        <taxon>Pleosporineae</taxon>
        <taxon>Didymellaceae</taxon>
        <taxon>Didymella</taxon>
    </lineage>
</organism>
<feature type="compositionally biased region" description="Basic and acidic residues" evidence="6">
    <location>
        <begin position="338"/>
        <end position="350"/>
    </location>
</feature>
<dbReference type="Proteomes" id="UP001140510">
    <property type="component" value="Unassembled WGS sequence"/>
</dbReference>
<evidence type="ECO:0000313" key="9">
    <source>
        <dbReference type="EMBL" id="KAJ4406737.1"/>
    </source>
</evidence>
<dbReference type="OrthoDB" id="3903189at2759"/>
<dbReference type="PANTHER" id="PTHR33048:SF149">
    <property type="entry name" value="UBID FAMILY DECARBOXYLASE"/>
    <property type="match status" value="1"/>
</dbReference>
<sequence>MFTIVVRTVARWRRVRSPSQFAVDDWLMVTAVPLFYTGLVVCLNIIAQGGGSNLFPPEQFSTFTQEEIQERIKGSKIVVVSEQCMLNVIWTLKACMLLMFARMTSGTTHIKWIKLVAIYVAVGWVAVQIAFFTACMPFSGYWAVPVSNPQCTTLQHYAMVQAVFNLSSDVLIIAVPIPMIVSLTLPTKQKVGLGVLFSMGTFVVSWTTTVTLPPTDQVKIIAAILTKVYNLSDVYDSAYMLWYTREASVAVYVANLPGIWPLAREHIRFLRDHTSSYITGQSRMPRYGYGSNYGNMSKHQRSHIRTTNTNVEPDEVELKDSYNKPGARSISSPNLPGHESRSAKTSLDSDERAINDLSSWKGIHVMEVQVNTKVEIQRGSWDGTDIQGIHTSTQIEGGRKA</sequence>
<dbReference type="InterPro" id="IPR052337">
    <property type="entry name" value="SAT4-like"/>
</dbReference>
<feature type="domain" description="Rhodopsin" evidence="8">
    <location>
        <begin position="10"/>
        <end position="264"/>
    </location>
</feature>
<keyword evidence="3 7" id="KW-1133">Transmembrane helix</keyword>
<evidence type="ECO:0000256" key="7">
    <source>
        <dbReference type="SAM" id="Phobius"/>
    </source>
</evidence>
<feature type="transmembrane region" description="Helical" evidence="7">
    <location>
        <begin position="162"/>
        <end position="181"/>
    </location>
</feature>
<evidence type="ECO:0000259" key="8">
    <source>
        <dbReference type="Pfam" id="PF20684"/>
    </source>
</evidence>
<evidence type="ECO:0000256" key="6">
    <source>
        <dbReference type="SAM" id="MobiDB-lite"/>
    </source>
</evidence>
<feature type="transmembrane region" description="Helical" evidence="7">
    <location>
        <begin position="116"/>
        <end position="142"/>
    </location>
</feature>
<dbReference type="PANTHER" id="PTHR33048">
    <property type="entry name" value="PTH11-LIKE INTEGRAL MEMBRANE PROTEIN (AFU_ORTHOLOGUE AFUA_5G11245)"/>
    <property type="match status" value="1"/>
</dbReference>
<proteinExistence type="inferred from homology"/>
<keyword evidence="2 7" id="KW-0812">Transmembrane</keyword>
<feature type="region of interest" description="Disordered" evidence="6">
    <location>
        <begin position="289"/>
        <end position="350"/>
    </location>
</feature>
<dbReference type="GO" id="GO:0016020">
    <property type="term" value="C:membrane"/>
    <property type="evidence" value="ECO:0007669"/>
    <property type="project" value="UniProtKB-SubCell"/>
</dbReference>
<dbReference type="InterPro" id="IPR049326">
    <property type="entry name" value="Rhodopsin_dom_fungi"/>
</dbReference>
<keyword evidence="10" id="KW-1185">Reference proteome</keyword>
<reference evidence="9" key="1">
    <citation type="submission" date="2022-10" db="EMBL/GenBank/DDBJ databases">
        <title>Tapping the CABI collections for fungal endophytes: first genome assemblies for Collariella, Neodidymelliopsis, Ascochyta clinopodiicola, Didymella pomorum, Didymosphaeria variabile, Neocosmospora piperis and Neocucurbitaria cava.</title>
        <authorList>
            <person name="Hill R."/>
        </authorList>
    </citation>
    <scope>NUCLEOTIDE SEQUENCE</scope>
    <source>
        <strain evidence="9">IMI 355091</strain>
    </source>
</reference>
<name>A0A9W9D7P6_9PLEO</name>
<dbReference type="Pfam" id="PF20684">
    <property type="entry name" value="Fung_rhodopsin"/>
    <property type="match status" value="1"/>
</dbReference>
<comment type="similarity">
    <text evidence="5">Belongs to the SAT4 family.</text>
</comment>